<sequence length="72" mass="8360">QQKNKKQIQDNEEQLQDNEKKKANYKQDINSQCELQDITSISISSILNDESGYQGNKSSFNIFLKEVQSQHI</sequence>
<feature type="non-terminal residue" evidence="2">
    <location>
        <position position="72"/>
    </location>
</feature>
<evidence type="ECO:0000313" key="2">
    <source>
        <dbReference type="EMBL" id="CAG8745031.1"/>
    </source>
</evidence>
<dbReference type="EMBL" id="CAJVPY010014176">
    <property type="protein sequence ID" value="CAG8745031.1"/>
    <property type="molecule type" value="Genomic_DNA"/>
</dbReference>
<proteinExistence type="predicted"/>
<keyword evidence="3" id="KW-1185">Reference proteome</keyword>
<gene>
    <name evidence="2" type="ORF">DERYTH_LOCUS16358</name>
</gene>
<evidence type="ECO:0000313" key="3">
    <source>
        <dbReference type="Proteomes" id="UP000789405"/>
    </source>
</evidence>
<dbReference type="AlphaFoldDB" id="A0A9N9NLR3"/>
<feature type="region of interest" description="Disordered" evidence="1">
    <location>
        <begin position="1"/>
        <end position="27"/>
    </location>
</feature>
<accession>A0A9N9NLR3</accession>
<organism evidence="2 3">
    <name type="scientific">Dentiscutata erythropus</name>
    <dbReference type="NCBI Taxonomy" id="1348616"/>
    <lineage>
        <taxon>Eukaryota</taxon>
        <taxon>Fungi</taxon>
        <taxon>Fungi incertae sedis</taxon>
        <taxon>Mucoromycota</taxon>
        <taxon>Glomeromycotina</taxon>
        <taxon>Glomeromycetes</taxon>
        <taxon>Diversisporales</taxon>
        <taxon>Gigasporaceae</taxon>
        <taxon>Dentiscutata</taxon>
    </lineage>
</organism>
<comment type="caution">
    <text evidence="2">The sequence shown here is derived from an EMBL/GenBank/DDBJ whole genome shotgun (WGS) entry which is preliminary data.</text>
</comment>
<protein>
    <submittedName>
        <fullName evidence="2">1098_t:CDS:1</fullName>
    </submittedName>
</protein>
<reference evidence="2" key="1">
    <citation type="submission" date="2021-06" db="EMBL/GenBank/DDBJ databases">
        <authorList>
            <person name="Kallberg Y."/>
            <person name="Tangrot J."/>
            <person name="Rosling A."/>
        </authorList>
    </citation>
    <scope>NUCLEOTIDE SEQUENCE</scope>
    <source>
        <strain evidence="2">MA453B</strain>
    </source>
</reference>
<name>A0A9N9NLR3_9GLOM</name>
<dbReference type="Proteomes" id="UP000789405">
    <property type="component" value="Unassembled WGS sequence"/>
</dbReference>
<evidence type="ECO:0000256" key="1">
    <source>
        <dbReference type="SAM" id="MobiDB-lite"/>
    </source>
</evidence>